<proteinExistence type="predicted"/>
<gene>
    <name evidence="1" type="ORF">ACFOJ9_00995</name>
</gene>
<dbReference type="Proteomes" id="UP001595648">
    <property type="component" value="Unassembled WGS sequence"/>
</dbReference>
<sequence>MKHSKRLRMPDQATFMQKASVDFERKFVPRLEEDIDARQSWGYATTCNAVSRYAGGQAGIEACRAVAARMSQLDLALMKKIEPRALSLFASSFGRDPLSTKCRDGAMRIARICQDQMGVLGELGSQNLSLLANGFSKWPEAPDCRKATAAIADEVLRRGVQLTRFTAQELSNLVNGFSKRPNDEGCCQAAAAIANVIVGRSGGPPGSPPLFRRTWRTW</sequence>
<dbReference type="RefSeq" id="WP_378976480.1">
    <property type="nucleotide sequence ID" value="NZ_JBHRVD010000001.1"/>
</dbReference>
<keyword evidence="2" id="KW-1185">Reference proteome</keyword>
<evidence type="ECO:0000313" key="1">
    <source>
        <dbReference type="EMBL" id="MFC3320461.1"/>
    </source>
</evidence>
<dbReference type="EMBL" id="JBHRVD010000001">
    <property type="protein sequence ID" value="MFC3320461.1"/>
    <property type="molecule type" value="Genomic_DNA"/>
</dbReference>
<protein>
    <submittedName>
        <fullName evidence="1">Uncharacterized protein</fullName>
    </submittedName>
</protein>
<evidence type="ECO:0000313" key="2">
    <source>
        <dbReference type="Proteomes" id="UP001595648"/>
    </source>
</evidence>
<name>A0ABV7MF43_9HYPH</name>
<comment type="caution">
    <text evidence="1">The sequence shown here is derived from an EMBL/GenBank/DDBJ whole genome shotgun (WGS) entry which is preliminary data.</text>
</comment>
<reference evidence="2" key="1">
    <citation type="journal article" date="2019" name="Int. J. Syst. Evol. Microbiol.">
        <title>The Global Catalogue of Microorganisms (GCM) 10K type strain sequencing project: providing services to taxonomists for standard genome sequencing and annotation.</title>
        <authorList>
            <consortium name="The Broad Institute Genomics Platform"/>
            <consortium name="The Broad Institute Genome Sequencing Center for Infectious Disease"/>
            <person name="Wu L."/>
            <person name="Ma J."/>
        </authorList>
    </citation>
    <scope>NUCLEOTIDE SEQUENCE [LARGE SCALE GENOMIC DNA]</scope>
    <source>
        <strain evidence="2">ICMP 19515</strain>
    </source>
</reference>
<organism evidence="1 2">
    <name type="scientific">Mesorhizobium cantuariense</name>
    <dbReference type="NCBI Taxonomy" id="1300275"/>
    <lineage>
        <taxon>Bacteria</taxon>
        <taxon>Pseudomonadati</taxon>
        <taxon>Pseudomonadota</taxon>
        <taxon>Alphaproteobacteria</taxon>
        <taxon>Hyphomicrobiales</taxon>
        <taxon>Phyllobacteriaceae</taxon>
        <taxon>Mesorhizobium</taxon>
    </lineage>
</organism>
<accession>A0ABV7MF43</accession>